<name>A0A6H0V210_9BACT</name>
<organism evidence="2 3">
    <name type="scientific">Mycoplasmopsis gallinacea</name>
    <dbReference type="NCBI Taxonomy" id="29556"/>
    <lineage>
        <taxon>Bacteria</taxon>
        <taxon>Bacillati</taxon>
        <taxon>Mycoplasmatota</taxon>
        <taxon>Mycoplasmoidales</taxon>
        <taxon>Metamycoplasmataceae</taxon>
        <taxon>Mycoplasmopsis</taxon>
    </lineage>
</organism>
<dbReference type="EMBL" id="CP047225">
    <property type="protein sequence ID" value="QIW62371.1"/>
    <property type="molecule type" value="Genomic_DNA"/>
</dbReference>
<dbReference type="Proteomes" id="UP000503310">
    <property type="component" value="Chromosome"/>
</dbReference>
<evidence type="ECO:0000313" key="3">
    <source>
        <dbReference type="Proteomes" id="UP000503310"/>
    </source>
</evidence>
<dbReference type="AlphaFoldDB" id="A0A6H0V210"/>
<keyword evidence="1" id="KW-1133">Transmembrane helix</keyword>
<accession>A0A6H0V210</accession>
<reference evidence="2 3" key="1">
    <citation type="submission" date="2019-12" db="EMBL/GenBank/DDBJ databases">
        <title>Sequencing and analysis of the whole genome of Mycoplasma gallinaceum strain Peacock20181011.</title>
        <authorList>
            <person name="Liu X."/>
            <person name="Qin Z."/>
            <person name="Xu H."/>
        </authorList>
    </citation>
    <scope>NUCLEOTIDE SEQUENCE [LARGE SCALE GENOMIC DNA]</scope>
    <source>
        <strain evidence="2 3">Peacock20181011</strain>
    </source>
</reference>
<evidence type="ECO:0000313" key="2">
    <source>
        <dbReference type="EMBL" id="QIW62371.1"/>
    </source>
</evidence>
<dbReference type="RefSeq" id="WP_167845339.1">
    <property type="nucleotide sequence ID" value="NZ_CP047225.1"/>
</dbReference>
<proteinExistence type="predicted"/>
<gene>
    <name evidence="2" type="ORF">GOQ20_02970</name>
</gene>
<sequence length="61" mass="6697">MKKTKKILLNGLGAVAIMAVPVSIFGFSAATKPSIQAILNDLLQNMDLRESAMNSLKHNWR</sequence>
<keyword evidence="1" id="KW-0812">Transmembrane</keyword>
<feature type="transmembrane region" description="Helical" evidence="1">
    <location>
        <begin position="7"/>
        <end position="30"/>
    </location>
</feature>
<keyword evidence="1" id="KW-0472">Membrane</keyword>
<evidence type="ECO:0000256" key="1">
    <source>
        <dbReference type="SAM" id="Phobius"/>
    </source>
</evidence>
<protein>
    <submittedName>
        <fullName evidence="2">Uncharacterized protein</fullName>
    </submittedName>
</protein>